<evidence type="ECO:0000313" key="9">
    <source>
        <dbReference type="Proteomes" id="UP000582090"/>
    </source>
</evidence>
<evidence type="ECO:0000256" key="6">
    <source>
        <dbReference type="ARBA" id="ARBA00023014"/>
    </source>
</evidence>
<gene>
    <name evidence="8" type="ORF">GGQ67_000741</name>
</gene>
<evidence type="ECO:0000256" key="4">
    <source>
        <dbReference type="ARBA" id="ARBA00023002"/>
    </source>
</evidence>
<dbReference type="SUPFAM" id="SSF55124">
    <property type="entry name" value="Nitrite/Sulfite reductase N-terminal domain-like"/>
    <property type="match status" value="2"/>
</dbReference>
<dbReference type="NCBIfam" id="TIGR02435">
    <property type="entry name" value="CobG"/>
    <property type="match status" value="1"/>
</dbReference>
<evidence type="ECO:0000256" key="3">
    <source>
        <dbReference type="ARBA" id="ARBA00022723"/>
    </source>
</evidence>
<dbReference type="Gene3D" id="3.30.413.10">
    <property type="entry name" value="Sulfite Reductase Hemoprotein, domain 1"/>
    <property type="match status" value="2"/>
</dbReference>
<dbReference type="EMBL" id="JACIDW010000001">
    <property type="protein sequence ID" value="MBB3963123.1"/>
    <property type="molecule type" value="Genomic_DNA"/>
</dbReference>
<accession>A0A7W6CQ81</accession>
<comment type="caution">
    <text evidence="8">The sequence shown here is derived from an EMBL/GenBank/DDBJ whole genome shotgun (WGS) entry which is preliminary data.</text>
</comment>
<dbReference type="InterPro" id="IPR012798">
    <property type="entry name" value="Cbl_synth_CobG-like"/>
</dbReference>
<dbReference type="PANTHER" id="PTHR32439:SF9">
    <property type="entry name" value="BLR3264 PROTEIN"/>
    <property type="match status" value="1"/>
</dbReference>
<dbReference type="PANTHER" id="PTHR32439">
    <property type="entry name" value="FERREDOXIN--NITRITE REDUCTASE, CHLOROPLASTIC"/>
    <property type="match status" value="1"/>
</dbReference>
<dbReference type="Pfam" id="PF03460">
    <property type="entry name" value="NIR_SIR_ferr"/>
    <property type="match status" value="1"/>
</dbReference>
<dbReference type="RefSeq" id="WP_183898799.1">
    <property type="nucleotide sequence ID" value="NZ_JACIDW010000001.1"/>
</dbReference>
<dbReference type="InterPro" id="IPR036136">
    <property type="entry name" value="Nit/Sulf_reduc_fer-like_dom_sf"/>
</dbReference>
<organism evidence="8 9">
    <name type="scientific">Rhizobium metallidurans</name>
    <dbReference type="NCBI Taxonomy" id="1265931"/>
    <lineage>
        <taxon>Bacteria</taxon>
        <taxon>Pseudomonadati</taxon>
        <taxon>Pseudomonadota</taxon>
        <taxon>Alphaproteobacteria</taxon>
        <taxon>Hyphomicrobiales</taxon>
        <taxon>Rhizobiaceae</taxon>
        <taxon>Rhizobium/Agrobacterium group</taxon>
        <taxon>Rhizobium</taxon>
    </lineage>
</organism>
<keyword evidence="1" id="KW-0004">4Fe-4S</keyword>
<evidence type="ECO:0000256" key="2">
    <source>
        <dbReference type="ARBA" id="ARBA00022617"/>
    </source>
</evidence>
<proteinExistence type="predicted"/>
<keyword evidence="3" id="KW-0479">Metal-binding</keyword>
<dbReference type="InterPro" id="IPR045854">
    <property type="entry name" value="NO2/SO3_Rdtase_4Fe4S_sf"/>
</dbReference>
<reference evidence="8 9" key="1">
    <citation type="submission" date="2020-08" db="EMBL/GenBank/DDBJ databases">
        <title>Genomic Encyclopedia of Type Strains, Phase IV (KMG-IV): sequencing the most valuable type-strain genomes for metagenomic binning, comparative biology and taxonomic classification.</title>
        <authorList>
            <person name="Goeker M."/>
        </authorList>
    </citation>
    <scope>NUCLEOTIDE SEQUENCE [LARGE SCALE GENOMIC DNA]</scope>
    <source>
        <strain evidence="8 9">DSM 26575</strain>
    </source>
</reference>
<dbReference type="GO" id="GO:0043818">
    <property type="term" value="F:precorrin-3B synthase activity"/>
    <property type="evidence" value="ECO:0007669"/>
    <property type="project" value="UniProtKB-EC"/>
</dbReference>
<dbReference type="InterPro" id="IPR051329">
    <property type="entry name" value="NIR_SIR_4Fe-4S"/>
</dbReference>
<evidence type="ECO:0000256" key="1">
    <source>
        <dbReference type="ARBA" id="ARBA00022485"/>
    </source>
</evidence>
<feature type="domain" description="Nitrite/Sulfite reductase ferredoxin-like" evidence="7">
    <location>
        <begin position="30"/>
        <end position="96"/>
    </location>
</feature>
<dbReference type="GO" id="GO:0051539">
    <property type="term" value="F:4 iron, 4 sulfur cluster binding"/>
    <property type="evidence" value="ECO:0007669"/>
    <property type="project" value="UniProtKB-KW"/>
</dbReference>
<keyword evidence="4 8" id="KW-0560">Oxidoreductase</keyword>
<sequence length="453" mass="47224">MTRDERIETEITGEAAQAYARRGACPTLARPMRTGDGLLARLRPQGGILTVDQCALLAHAATRCGNGLLEITARGSLQIRGLSPETVEPFAEAVDAAGIIVSPNPVIELPPLHGEAFGDVADAAAMELALRDRLAEHLQAPGLAPKLSIIVDGGGRFDLADVTADIRLLAVTAGKWVVAIAGDGASARPVAAGSVDEAIAAVGELLKLLLSIGWQKRCRDISPERLSSTFPEMHAISHHPCMGETPSVGVNAVEDGMAVIGLKLRFGQIQAADLLAFLIFLGDLDVGDIRPAPDRCLFVTGLSEEDAATVRQSAERFGLSANRDDLSSRIATCAGAGACASSFYAAKALAGALIEGCPEILDGSLDVHLSGCAKGCAHPRRAFTVAGAENGYNLVLDGLASDAPDAQIAGSHINSAIERLSRLIKNERQAGESARACLDRVGTATITRALRQE</sequence>
<keyword evidence="5" id="KW-0408">Iron</keyword>
<evidence type="ECO:0000256" key="5">
    <source>
        <dbReference type="ARBA" id="ARBA00023004"/>
    </source>
</evidence>
<dbReference type="InterPro" id="IPR005117">
    <property type="entry name" value="NiRdtase/SiRdtase_haem-b_fer"/>
</dbReference>
<name>A0A7W6CQ81_9HYPH</name>
<dbReference type="AlphaFoldDB" id="A0A7W6CQ81"/>
<dbReference type="Proteomes" id="UP000582090">
    <property type="component" value="Unassembled WGS sequence"/>
</dbReference>
<dbReference type="Gene3D" id="3.90.480.10">
    <property type="entry name" value="Sulfite Reductase Hemoprotein,Domain 2"/>
    <property type="match status" value="1"/>
</dbReference>
<keyword evidence="6" id="KW-0411">Iron-sulfur</keyword>
<evidence type="ECO:0000259" key="7">
    <source>
        <dbReference type="Pfam" id="PF03460"/>
    </source>
</evidence>
<keyword evidence="2" id="KW-0349">Heme</keyword>
<dbReference type="SUPFAM" id="SSF56014">
    <property type="entry name" value="Nitrite and sulphite reductase 4Fe-4S domain-like"/>
    <property type="match status" value="1"/>
</dbReference>
<dbReference type="EC" id="1.14.13.83" evidence="8"/>
<dbReference type="GO" id="GO:0046872">
    <property type="term" value="F:metal ion binding"/>
    <property type="evidence" value="ECO:0007669"/>
    <property type="project" value="UniProtKB-KW"/>
</dbReference>
<keyword evidence="9" id="KW-1185">Reference proteome</keyword>
<evidence type="ECO:0000313" key="8">
    <source>
        <dbReference type="EMBL" id="MBB3963123.1"/>
    </source>
</evidence>
<protein>
    <submittedName>
        <fullName evidence="8">Precorrin-3B synthase</fullName>
        <ecNumber evidence="8">1.14.13.83</ecNumber>
    </submittedName>
</protein>